<keyword evidence="2" id="KW-0732">Signal</keyword>
<feature type="region of interest" description="Disordered" evidence="1">
    <location>
        <begin position="138"/>
        <end position="168"/>
    </location>
</feature>
<evidence type="ECO:0000313" key="4">
    <source>
        <dbReference type="Proteomes" id="UP000567885"/>
    </source>
</evidence>
<evidence type="ECO:0000256" key="2">
    <source>
        <dbReference type="SAM" id="SignalP"/>
    </source>
</evidence>
<proteinExistence type="predicted"/>
<comment type="caution">
    <text evidence="3">The sequence shown here is derived from an EMBL/GenBank/DDBJ whole genome shotgun (WGS) entry which is preliminary data.</text>
</comment>
<organism evidence="3 4">
    <name type="scientific">Fusarium heterosporum</name>
    <dbReference type="NCBI Taxonomy" id="42747"/>
    <lineage>
        <taxon>Eukaryota</taxon>
        <taxon>Fungi</taxon>
        <taxon>Dikarya</taxon>
        <taxon>Ascomycota</taxon>
        <taxon>Pezizomycotina</taxon>
        <taxon>Sordariomycetes</taxon>
        <taxon>Hypocreomycetidae</taxon>
        <taxon>Hypocreales</taxon>
        <taxon>Nectriaceae</taxon>
        <taxon>Fusarium</taxon>
        <taxon>Fusarium heterosporum species complex</taxon>
    </lineage>
</organism>
<feature type="chain" id="PRO_5034914840" evidence="2">
    <location>
        <begin position="23"/>
        <end position="559"/>
    </location>
</feature>
<dbReference type="Proteomes" id="UP000567885">
    <property type="component" value="Unassembled WGS sequence"/>
</dbReference>
<reference evidence="3 4" key="1">
    <citation type="submission" date="2020-05" db="EMBL/GenBank/DDBJ databases">
        <title>Identification and distribution of gene clusters putatively required for synthesis of sphingolipid metabolism inhibitors in phylogenetically diverse species of the filamentous fungus Fusarium.</title>
        <authorList>
            <person name="Kim H.-S."/>
            <person name="Busman M."/>
            <person name="Brown D.W."/>
            <person name="Divon H."/>
            <person name="Uhlig S."/>
            <person name="Proctor R.H."/>
        </authorList>
    </citation>
    <scope>NUCLEOTIDE SEQUENCE [LARGE SCALE GENOMIC DNA]</scope>
    <source>
        <strain evidence="3 4">NRRL 20693</strain>
    </source>
</reference>
<feature type="signal peptide" evidence="2">
    <location>
        <begin position="1"/>
        <end position="22"/>
    </location>
</feature>
<dbReference type="EMBL" id="JAAGWQ010000163">
    <property type="protein sequence ID" value="KAF5662509.1"/>
    <property type="molecule type" value="Genomic_DNA"/>
</dbReference>
<evidence type="ECO:0000313" key="3">
    <source>
        <dbReference type="EMBL" id="KAF5662509.1"/>
    </source>
</evidence>
<dbReference type="PANTHER" id="PTHR35204:SF1">
    <property type="entry name" value="ENTEROTOXIN"/>
    <property type="match status" value="1"/>
</dbReference>
<dbReference type="PANTHER" id="PTHR35204">
    <property type="entry name" value="YALI0A21131P"/>
    <property type="match status" value="1"/>
</dbReference>
<dbReference type="OrthoDB" id="10261782at2759"/>
<dbReference type="AlphaFoldDB" id="A0A8H5WLQ9"/>
<keyword evidence="4" id="KW-1185">Reference proteome</keyword>
<gene>
    <name evidence="3" type="ORF">FHETE_7957</name>
</gene>
<evidence type="ECO:0000256" key="1">
    <source>
        <dbReference type="SAM" id="MobiDB-lite"/>
    </source>
</evidence>
<name>A0A8H5WLQ9_FUSHE</name>
<accession>A0A8H5WLQ9</accession>
<dbReference type="InterPro" id="IPR038921">
    <property type="entry name" value="YOR389W-like"/>
</dbReference>
<sequence length="559" mass="63473">MQLKPSLSSLGVLSLALNIASGNKERAERIQPDRQYAEDRAYMVFNAVHSAGRQWGSSLYHNGFGFFPATVPMGTTFYHGARTNVTPSGLEWLAFDIEHAENFARSFRMRPGRGRPPQVKMETPEMEDVLPGGQEVREELRRRSENGDVYYTSDKEDEVGEPTDPNDPVNFRGYLHTYQTNREFNVLLIDGMSAGKTSMGTLDSQDLVLRGNNTSRKMDEWHRALDLCKMASEWGFDGFVRIELGVEIIKCDFGNGLDLVSMVRTEMHNHTMGRNEMAGFQWARAVAERYDGVGADRLRIDFSSMVSGLFFPINISSTMPERPDLKRLGAATLDELRDIKVYLRDTLRQPRRFTVNWQGVADLIINRYSKRLALMVYKPLSLHFFVDEVDAATSTWVDAPPLPDDVSMVERDGVNRTADAIELCRVHYLRAALAVKKRWNIEDELIYTSFDAVLGTICQTLFAVRSRLLEASGSKLSDYKIKDDFEGNDKLEKAAQNGRAAIQELIDNLGWSTWKRPQPCAPDETSVIAMWPFGTNEDHWHPGCRSIDTLQHPTDTYWD</sequence>
<protein>
    <submittedName>
        <fullName evidence="3">Uncharacterized protein</fullName>
    </submittedName>
</protein>